<evidence type="ECO:0000256" key="1">
    <source>
        <dbReference type="ARBA" id="ARBA00001946"/>
    </source>
</evidence>
<dbReference type="GO" id="GO:0009117">
    <property type="term" value="P:nucleotide metabolic process"/>
    <property type="evidence" value="ECO:0007669"/>
    <property type="project" value="UniProtKB-KW"/>
</dbReference>
<dbReference type="PANTHER" id="PTHR11067:SF9">
    <property type="entry name" value="INOSINE TRIPHOSPHATE PYROPHOSPHATASE"/>
    <property type="match status" value="1"/>
</dbReference>
<dbReference type="InterPro" id="IPR002637">
    <property type="entry name" value="RdgB/HAM1"/>
</dbReference>
<dbReference type="GO" id="GO:0035870">
    <property type="term" value="F:dITP diphosphatase activity"/>
    <property type="evidence" value="ECO:0007669"/>
    <property type="project" value="UniProtKB-ARBA"/>
</dbReference>
<evidence type="ECO:0000256" key="15">
    <source>
        <dbReference type="ARBA" id="ARBA00083186"/>
    </source>
</evidence>
<name>A0A0W8FS43_9ZZZZ</name>
<reference evidence="17" key="1">
    <citation type="journal article" date="2015" name="Proc. Natl. Acad. Sci. U.S.A.">
        <title>Networks of energetic and metabolic interactions define dynamics in microbial communities.</title>
        <authorList>
            <person name="Embree M."/>
            <person name="Liu J.K."/>
            <person name="Al-Bassam M.M."/>
            <person name="Zengler K."/>
        </authorList>
    </citation>
    <scope>NUCLEOTIDE SEQUENCE</scope>
</reference>
<evidence type="ECO:0000256" key="3">
    <source>
        <dbReference type="ARBA" id="ARBA00011738"/>
    </source>
</evidence>
<dbReference type="GO" id="GO:0000166">
    <property type="term" value="F:nucleotide binding"/>
    <property type="evidence" value="ECO:0007669"/>
    <property type="project" value="UniProtKB-KW"/>
</dbReference>
<dbReference type="SUPFAM" id="SSF52972">
    <property type="entry name" value="ITPase-like"/>
    <property type="match status" value="1"/>
</dbReference>
<dbReference type="AlphaFoldDB" id="A0A0W8FS43"/>
<keyword evidence="4" id="KW-0479">Metal-binding</keyword>
<evidence type="ECO:0000256" key="13">
    <source>
        <dbReference type="ARBA" id="ARBA00075987"/>
    </source>
</evidence>
<evidence type="ECO:0000256" key="5">
    <source>
        <dbReference type="ARBA" id="ARBA00022741"/>
    </source>
</evidence>
<evidence type="ECO:0000256" key="11">
    <source>
        <dbReference type="ARBA" id="ARBA00066468"/>
    </source>
</evidence>
<dbReference type="NCBIfam" id="TIGR00042">
    <property type="entry name" value="RdgB/HAM1 family non-canonical purine NTP pyrophosphatase"/>
    <property type="match status" value="1"/>
</dbReference>
<comment type="caution">
    <text evidence="17">The sequence shown here is derived from an EMBL/GenBank/DDBJ whole genome shotgun (WGS) entry which is preliminary data.</text>
</comment>
<proteinExistence type="inferred from homology"/>
<dbReference type="GO" id="GO:0017111">
    <property type="term" value="F:ribonucleoside triphosphate phosphatase activity"/>
    <property type="evidence" value="ECO:0007669"/>
    <property type="project" value="InterPro"/>
</dbReference>
<accession>A0A0W8FS43</accession>
<dbReference type="GO" id="GO:0009146">
    <property type="term" value="P:purine nucleoside triphosphate catabolic process"/>
    <property type="evidence" value="ECO:0007669"/>
    <property type="project" value="UniProtKB-ARBA"/>
</dbReference>
<keyword evidence="8" id="KW-0546">Nucleotide metabolism</keyword>
<dbReference type="Pfam" id="PF01725">
    <property type="entry name" value="Ham1p_like"/>
    <property type="match status" value="1"/>
</dbReference>
<evidence type="ECO:0000256" key="4">
    <source>
        <dbReference type="ARBA" id="ARBA00022723"/>
    </source>
</evidence>
<evidence type="ECO:0000256" key="6">
    <source>
        <dbReference type="ARBA" id="ARBA00022801"/>
    </source>
</evidence>
<dbReference type="FunFam" id="3.90.950.10:FF:000001">
    <property type="entry name" value="dITP/XTP pyrophosphatase"/>
    <property type="match status" value="1"/>
</dbReference>
<evidence type="ECO:0000256" key="8">
    <source>
        <dbReference type="ARBA" id="ARBA00023080"/>
    </source>
</evidence>
<comment type="similarity">
    <text evidence="2">Belongs to the HAM1 NTPase family.</text>
</comment>
<gene>
    <name evidence="17" type="ORF">ASZ90_006459</name>
</gene>
<dbReference type="GO" id="GO:0036222">
    <property type="term" value="F:XTP diphosphatase activity"/>
    <property type="evidence" value="ECO:0007669"/>
    <property type="project" value="UniProtKB-ARBA"/>
</dbReference>
<dbReference type="NCBIfam" id="NF011397">
    <property type="entry name" value="PRK14822.1"/>
    <property type="match status" value="1"/>
</dbReference>
<comment type="subunit">
    <text evidence="3">Homodimer.</text>
</comment>
<evidence type="ECO:0000256" key="14">
    <source>
        <dbReference type="ARBA" id="ARBA00078805"/>
    </source>
</evidence>
<organism evidence="17">
    <name type="scientific">hydrocarbon metagenome</name>
    <dbReference type="NCBI Taxonomy" id="938273"/>
    <lineage>
        <taxon>unclassified sequences</taxon>
        <taxon>metagenomes</taxon>
        <taxon>ecological metagenomes</taxon>
    </lineage>
</organism>
<evidence type="ECO:0000256" key="7">
    <source>
        <dbReference type="ARBA" id="ARBA00022842"/>
    </source>
</evidence>
<evidence type="ECO:0000256" key="10">
    <source>
        <dbReference type="ARBA" id="ARBA00052017"/>
    </source>
</evidence>
<dbReference type="CDD" id="cd00515">
    <property type="entry name" value="HAM1"/>
    <property type="match status" value="1"/>
</dbReference>
<evidence type="ECO:0000256" key="2">
    <source>
        <dbReference type="ARBA" id="ARBA00008023"/>
    </source>
</evidence>
<evidence type="ECO:0000313" key="17">
    <source>
        <dbReference type="EMBL" id="KUG23733.1"/>
    </source>
</evidence>
<keyword evidence="6 17" id="KW-0378">Hydrolase</keyword>
<dbReference type="HAMAP" id="MF_01405">
    <property type="entry name" value="Non_canon_purine_NTPase"/>
    <property type="match status" value="1"/>
</dbReference>
<dbReference type="EC" id="3.6.1.66" evidence="11"/>
<protein>
    <recommendedName>
        <fullName evidence="12">dITP/XTP pyrophosphatase</fullName>
        <ecNumber evidence="11">3.6.1.66</ecNumber>
    </recommendedName>
    <alternativeName>
        <fullName evidence="13">Non-canonical purine NTP pyrophosphatase</fullName>
    </alternativeName>
    <alternativeName>
        <fullName evidence="14">Non-standard purine NTP pyrophosphatase</fullName>
    </alternativeName>
    <alternativeName>
        <fullName evidence="16">Nucleoside-triphosphate diphosphatase</fullName>
    </alternativeName>
    <alternativeName>
        <fullName evidence="15">Nucleoside-triphosphate pyrophosphatase</fullName>
    </alternativeName>
</protein>
<sequence>MKIVFASGNEGKVREIREMLEGMGIELVSLKSYAGVPEIVEDRSTFLENALKKAKVISEFTGETVLADDSGLSVNALGGEPGIFSARYAGEKATDDDNIDLLLERLKNIPQEKRTAFFCCALVLYRTDGSYDSFESKWHGRIIDDRRGTNGFGYDPVFFVPELKKTAAELPPEIKNKVSHRGQAFAQLKRKLTEKLNDN</sequence>
<dbReference type="GO" id="GO:0005829">
    <property type="term" value="C:cytosol"/>
    <property type="evidence" value="ECO:0007669"/>
    <property type="project" value="TreeGrafter"/>
</dbReference>
<comment type="catalytic activity">
    <reaction evidence="10">
        <text>XTP + H2O = XMP + diphosphate + H(+)</text>
        <dbReference type="Rhea" id="RHEA:28610"/>
        <dbReference type="ChEBI" id="CHEBI:15377"/>
        <dbReference type="ChEBI" id="CHEBI:15378"/>
        <dbReference type="ChEBI" id="CHEBI:33019"/>
        <dbReference type="ChEBI" id="CHEBI:57464"/>
        <dbReference type="ChEBI" id="CHEBI:61314"/>
        <dbReference type="EC" id="3.6.1.66"/>
    </reaction>
</comment>
<evidence type="ECO:0000256" key="16">
    <source>
        <dbReference type="ARBA" id="ARBA00083635"/>
    </source>
</evidence>
<evidence type="ECO:0000256" key="12">
    <source>
        <dbReference type="ARBA" id="ARBA00071289"/>
    </source>
</evidence>
<comment type="cofactor">
    <cofactor evidence="1">
        <name>Mg(2+)</name>
        <dbReference type="ChEBI" id="CHEBI:18420"/>
    </cofactor>
</comment>
<dbReference type="Gene3D" id="3.90.950.10">
    <property type="match status" value="1"/>
</dbReference>
<dbReference type="InterPro" id="IPR029001">
    <property type="entry name" value="ITPase-like_fam"/>
</dbReference>
<keyword evidence="7" id="KW-0460">Magnesium</keyword>
<dbReference type="InterPro" id="IPR020922">
    <property type="entry name" value="dITP/XTP_pyrophosphatase"/>
</dbReference>
<keyword evidence="5" id="KW-0547">Nucleotide-binding</keyword>
<comment type="catalytic activity">
    <reaction evidence="9">
        <text>dITP + H2O = dIMP + diphosphate + H(+)</text>
        <dbReference type="Rhea" id="RHEA:28342"/>
        <dbReference type="ChEBI" id="CHEBI:15377"/>
        <dbReference type="ChEBI" id="CHEBI:15378"/>
        <dbReference type="ChEBI" id="CHEBI:33019"/>
        <dbReference type="ChEBI" id="CHEBI:61194"/>
        <dbReference type="ChEBI" id="CHEBI:61382"/>
        <dbReference type="EC" id="3.6.1.66"/>
    </reaction>
</comment>
<dbReference type="PANTHER" id="PTHR11067">
    <property type="entry name" value="INOSINE TRIPHOSPHATE PYROPHOSPHATASE/HAM1 PROTEIN"/>
    <property type="match status" value="1"/>
</dbReference>
<dbReference type="GO" id="GO:0046872">
    <property type="term" value="F:metal ion binding"/>
    <property type="evidence" value="ECO:0007669"/>
    <property type="project" value="UniProtKB-KW"/>
</dbReference>
<dbReference type="GO" id="GO:0036220">
    <property type="term" value="F:ITP diphosphatase activity"/>
    <property type="evidence" value="ECO:0007669"/>
    <property type="project" value="UniProtKB-EC"/>
</dbReference>
<evidence type="ECO:0000256" key="9">
    <source>
        <dbReference type="ARBA" id="ARBA00051875"/>
    </source>
</evidence>
<dbReference type="EMBL" id="LNQE01000889">
    <property type="protein sequence ID" value="KUG23733.1"/>
    <property type="molecule type" value="Genomic_DNA"/>
</dbReference>